<dbReference type="HOGENOM" id="CLU_2451742_0_0_0"/>
<reference evidence="1 2" key="1">
    <citation type="journal article" date="2011" name="J. Bacteriol.">
        <title>Genome sequence of the verrucomicrobium Opitutus terrae PB90-1, an abundant inhabitant of rice paddy soil ecosystems.</title>
        <authorList>
            <person name="van Passel M.W."/>
            <person name="Kant R."/>
            <person name="Palva A."/>
            <person name="Copeland A."/>
            <person name="Lucas S."/>
            <person name="Lapidus A."/>
            <person name="Glavina del Rio T."/>
            <person name="Pitluck S."/>
            <person name="Goltsman E."/>
            <person name="Clum A."/>
            <person name="Sun H."/>
            <person name="Schmutz J."/>
            <person name="Larimer F.W."/>
            <person name="Land M.L."/>
            <person name="Hauser L."/>
            <person name="Kyrpides N."/>
            <person name="Mikhailova N."/>
            <person name="Richardson P.P."/>
            <person name="Janssen P.H."/>
            <person name="de Vos W.M."/>
            <person name="Smidt H."/>
        </authorList>
    </citation>
    <scope>NUCLEOTIDE SEQUENCE [LARGE SCALE GENOMIC DNA]</scope>
    <source>
        <strain evidence="2">DSM 11246 / JCM 15787 / PB90-1</strain>
    </source>
</reference>
<evidence type="ECO:0000313" key="2">
    <source>
        <dbReference type="Proteomes" id="UP000007013"/>
    </source>
</evidence>
<dbReference type="AlphaFoldDB" id="B1ZV54"/>
<dbReference type="RefSeq" id="WP_012376250.1">
    <property type="nucleotide sequence ID" value="NC_010571.1"/>
</dbReference>
<proteinExistence type="predicted"/>
<evidence type="ECO:0000313" key="1">
    <source>
        <dbReference type="EMBL" id="ACB76721.1"/>
    </source>
</evidence>
<dbReference type="KEGG" id="ote:Oter_3444"/>
<keyword evidence="2" id="KW-1185">Reference proteome</keyword>
<gene>
    <name evidence="1" type="ordered locus">Oter_3444</name>
</gene>
<protein>
    <submittedName>
        <fullName evidence="1">Uncharacterized protein</fullName>
    </submittedName>
</protein>
<dbReference type="EMBL" id="CP001032">
    <property type="protein sequence ID" value="ACB76721.1"/>
    <property type="molecule type" value="Genomic_DNA"/>
</dbReference>
<dbReference type="Proteomes" id="UP000007013">
    <property type="component" value="Chromosome"/>
</dbReference>
<sequence length="89" mass="9902">MSALVPHPSSLRGYRFVFVSDQGSVFGSRTPPTTEDLRLAGVGILIVVNLRTCRYYGREERWLPVPLAKLTASEFEGDPPKPFHARSAE</sequence>
<organism evidence="1 2">
    <name type="scientific">Opitutus terrae (strain DSM 11246 / JCM 15787 / PB90-1)</name>
    <dbReference type="NCBI Taxonomy" id="452637"/>
    <lineage>
        <taxon>Bacteria</taxon>
        <taxon>Pseudomonadati</taxon>
        <taxon>Verrucomicrobiota</taxon>
        <taxon>Opitutia</taxon>
        <taxon>Opitutales</taxon>
        <taxon>Opitutaceae</taxon>
        <taxon>Opitutus</taxon>
    </lineage>
</organism>
<name>B1ZV54_OPITP</name>
<accession>B1ZV54</accession>